<sequence>MSYIFEYLKELLLNYGCELCYKITPKTNHAYTTTPFLRSVNYFHIILDIRGELNDTIFNANENVFKLEFGENIITDMILDAFPTLNCYNLEKQIDNTWILKFNNSSKKWMYINKTNNYIYDKLPQHSSGLEGIMNNLVIT</sequence>
<accession>A0A6C0AGB5</accession>
<evidence type="ECO:0000313" key="1">
    <source>
        <dbReference type="EMBL" id="QHS78847.1"/>
    </source>
</evidence>
<organism evidence="1">
    <name type="scientific">viral metagenome</name>
    <dbReference type="NCBI Taxonomy" id="1070528"/>
    <lineage>
        <taxon>unclassified sequences</taxon>
        <taxon>metagenomes</taxon>
        <taxon>organismal metagenomes</taxon>
    </lineage>
</organism>
<protein>
    <submittedName>
        <fullName evidence="1">Uncharacterized protein</fullName>
    </submittedName>
</protein>
<name>A0A6C0AGB5_9ZZZZ</name>
<proteinExistence type="predicted"/>
<reference evidence="1" key="1">
    <citation type="journal article" date="2020" name="Nature">
        <title>Giant virus diversity and host interactions through global metagenomics.</title>
        <authorList>
            <person name="Schulz F."/>
            <person name="Roux S."/>
            <person name="Paez-Espino D."/>
            <person name="Jungbluth S."/>
            <person name="Walsh D.A."/>
            <person name="Denef V.J."/>
            <person name="McMahon K.D."/>
            <person name="Konstantinidis K.T."/>
            <person name="Eloe-Fadrosh E.A."/>
            <person name="Kyrpides N.C."/>
            <person name="Woyke T."/>
        </authorList>
    </citation>
    <scope>NUCLEOTIDE SEQUENCE</scope>
    <source>
        <strain evidence="1">GVMAG-S-1024976-23</strain>
    </source>
</reference>
<dbReference type="EMBL" id="MN740606">
    <property type="protein sequence ID" value="QHS78847.1"/>
    <property type="molecule type" value="Genomic_DNA"/>
</dbReference>
<dbReference type="AlphaFoldDB" id="A0A6C0AGB5"/>